<dbReference type="OrthoDB" id="21502at2759"/>
<evidence type="ECO:0000313" key="6">
    <source>
        <dbReference type="Proteomes" id="UP000664169"/>
    </source>
</evidence>
<evidence type="ECO:0000259" key="4">
    <source>
        <dbReference type="Pfam" id="PF13249"/>
    </source>
</evidence>
<dbReference type="InterPro" id="IPR008930">
    <property type="entry name" value="Terpenoid_cyclase/PrenylTrfase"/>
</dbReference>
<accession>A0A8H3IGX7</accession>
<dbReference type="Pfam" id="PF13249">
    <property type="entry name" value="SQHop_cyclase_N"/>
    <property type="match status" value="1"/>
</dbReference>
<reference evidence="5" key="1">
    <citation type="submission" date="2021-03" db="EMBL/GenBank/DDBJ databases">
        <authorList>
            <person name="Tagirdzhanova G."/>
        </authorList>
    </citation>
    <scope>NUCLEOTIDE SEQUENCE</scope>
</reference>
<comment type="caution">
    <text evidence="5">The sequence shown here is derived from an EMBL/GenBank/DDBJ whole genome shotgun (WGS) entry which is preliminary data.</text>
</comment>
<evidence type="ECO:0000313" key="5">
    <source>
        <dbReference type="EMBL" id="CAF9918278.1"/>
    </source>
</evidence>
<protein>
    <recommendedName>
        <fullName evidence="2">Terpene cyclase/mutase family member</fullName>
        <ecNumber evidence="2">5.4.99.-</ecNumber>
    </recommendedName>
</protein>
<organism evidence="5 6">
    <name type="scientific">Gomphillus americanus</name>
    <dbReference type="NCBI Taxonomy" id="1940652"/>
    <lineage>
        <taxon>Eukaryota</taxon>
        <taxon>Fungi</taxon>
        <taxon>Dikarya</taxon>
        <taxon>Ascomycota</taxon>
        <taxon>Pezizomycotina</taxon>
        <taxon>Lecanoromycetes</taxon>
        <taxon>OSLEUM clade</taxon>
        <taxon>Ostropomycetidae</taxon>
        <taxon>Ostropales</taxon>
        <taxon>Graphidaceae</taxon>
        <taxon>Gomphilloideae</taxon>
        <taxon>Gomphillus</taxon>
    </lineage>
</organism>
<evidence type="ECO:0000256" key="2">
    <source>
        <dbReference type="RuleBase" id="RU362003"/>
    </source>
</evidence>
<dbReference type="PANTHER" id="PTHR11764:SF76">
    <property type="entry name" value="TERPENE CYCLASE_MUTASE FAMILY MEMBER"/>
    <property type="match status" value="1"/>
</dbReference>
<keyword evidence="2" id="KW-0413">Isomerase</keyword>
<feature type="domain" description="Squalene cyclase C-terminal" evidence="3">
    <location>
        <begin position="409"/>
        <end position="653"/>
    </location>
</feature>
<dbReference type="PANTHER" id="PTHR11764">
    <property type="entry name" value="TERPENE CYCLASE/MUTASE FAMILY MEMBER"/>
    <property type="match status" value="1"/>
</dbReference>
<name>A0A8H3IGX7_9LECA</name>
<dbReference type="GO" id="GO:0006696">
    <property type="term" value="P:ergosterol biosynthetic process"/>
    <property type="evidence" value="ECO:0007669"/>
    <property type="project" value="TreeGrafter"/>
</dbReference>
<dbReference type="SUPFAM" id="SSF48239">
    <property type="entry name" value="Terpenoid cyclases/Protein prenyltransferases"/>
    <property type="match status" value="2"/>
</dbReference>
<evidence type="ECO:0000256" key="1">
    <source>
        <dbReference type="ARBA" id="ARBA00022737"/>
    </source>
</evidence>
<keyword evidence="1" id="KW-0677">Repeat</keyword>
<dbReference type="Gene3D" id="6.20.120.20">
    <property type="match status" value="1"/>
</dbReference>
<dbReference type="GO" id="GO:0016104">
    <property type="term" value="P:triterpenoid biosynthetic process"/>
    <property type="evidence" value="ECO:0007669"/>
    <property type="project" value="InterPro"/>
</dbReference>
<comment type="similarity">
    <text evidence="2">Belongs to the terpene cyclase/mutase family.</text>
</comment>
<sequence>MASVSISDLTQKYTLKLTCRIAAEQDETTTKYLPFSASATDLRRWHLISEGESGRVEWKYLDTASHEEQDMTSRFFLKIPISIPDAIKANRPSGALANAAQFHSRLQIKNSGCWLGDLSCILFVTPMLIIAWYITEASIPEAYAIELVRHFLEIQNKEDNGWPTHRSGPSTLIGTVLIYVALRLVGLSADHVALIKARQYILRAGGATYLPAWAKFWLCLLSLYDWDGADPYPAEIWLLPDWNPLNPWRWFCIVRQALLCMSYLSARRFKIFSNPLLDEIREEIFTQPYSSIDFVKASANVKTYDRYIRKNWLLEGVNWFLVSIWEPWLRPKWLAQKAEQKALELIRLSESSSNSMCLISVDLFLTMICLYAADGRDAESVRRVQRSSFEYLFMNDKGMQSMSIHGGHTWETSFALQSYAAAGFAKDPKYRGVVQNAHRFLINQQLCDDWPDAPPTNRFSRLGAWPFTTRYHGQPCSDCTAEALKAILMAEAELQTTDSLGKVNTRLAVDNLLKIQNPSGGHSSFEPIRGSAYLEYLNGTELFGNVMIEYDYPECTASVLMALVEFQKYDDSYRSKDIERAISRGISYIRQDQREDGSWVPSWGIGFTYSAMFALEVFAVVGETYENSQTVKRACDYLLSNVQASGGWGETIDVSVVVDPVTWPLKACTFLVG</sequence>
<dbReference type="InterPro" id="IPR032697">
    <property type="entry name" value="SQ_cyclase_N"/>
</dbReference>
<feature type="domain" description="Squalene cyclase N-terminal" evidence="4">
    <location>
        <begin position="100"/>
        <end position="395"/>
    </location>
</feature>
<dbReference type="NCBIfam" id="TIGR01787">
    <property type="entry name" value="squalene_cyclas"/>
    <property type="match status" value="1"/>
</dbReference>
<dbReference type="InterPro" id="IPR032696">
    <property type="entry name" value="SQ_cyclase_C"/>
</dbReference>
<proteinExistence type="inferred from homology"/>
<dbReference type="AlphaFoldDB" id="A0A8H3IGX7"/>
<evidence type="ECO:0000259" key="3">
    <source>
        <dbReference type="Pfam" id="PF13243"/>
    </source>
</evidence>
<dbReference type="Pfam" id="PF13243">
    <property type="entry name" value="SQHop_cyclase_C"/>
    <property type="match status" value="1"/>
</dbReference>
<dbReference type="GO" id="GO:0005811">
    <property type="term" value="C:lipid droplet"/>
    <property type="evidence" value="ECO:0007669"/>
    <property type="project" value="InterPro"/>
</dbReference>
<gene>
    <name evidence="5" type="ORF">GOMPHAMPRED_001478</name>
</gene>
<dbReference type="GO" id="GO:0000250">
    <property type="term" value="F:lanosterol synthase activity"/>
    <property type="evidence" value="ECO:0007669"/>
    <property type="project" value="TreeGrafter"/>
</dbReference>
<dbReference type="EC" id="5.4.99.-" evidence="2"/>
<dbReference type="Proteomes" id="UP000664169">
    <property type="component" value="Unassembled WGS sequence"/>
</dbReference>
<dbReference type="Gene3D" id="1.50.10.20">
    <property type="match status" value="2"/>
</dbReference>
<dbReference type="InterPro" id="IPR018333">
    <property type="entry name" value="Squalene_cyclase"/>
</dbReference>
<dbReference type="EMBL" id="CAJPDQ010000013">
    <property type="protein sequence ID" value="CAF9918278.1"/>
    <property type="molecule type" value="Genomic_DNA"/>
</dbReference>
<keyword evidence="6" id="KW-1185">Reference proteome</keyword>